<protein>
    <submittedName>
        <fullName evidence="1">Uncharacterized protein</fullName>
    </submittedName>
</protein>
<reference evidence="1" key="1">
    <citation type="submission" date="2014-11" db="EMBL/GenBank/DDBJ databases">
        <authorList>
            <person name="Amaro Gonzalez C."/>
        </authorList>
    </citation>
    <scope>NUCLEOTIDE SEQUENCE</scope>
</reference>
<dbReference type="EMBL" id="GBXM01004109">
    <property type="protein sequence ID" value="JAI04469.1"/>
    <property type="molecule type" value="Transcribed_RNA"/>
</dbReference>
<dbReference type="AlphaFoldDB" id="A0A0E9XS09"/>
<proteinExistence type="predicted"/>
<sequence>MLAYVPELPFYCTVFVDVKQSTLRFILFKKGTVHINKHENLDAPCKCAIQANFHL</sequence>
<accession>A0A0E9XS09</accession>
<organism evidence="1">
    <name type="scientific">Anguilla anguilla</name>
    <name type="common">European freshwater eel</name>
    <name type="synonym">Muraena anguilla</name>
    <dbReference type="NCBI Taxonomy" id="7936"/>
    <lineage>
        <taxon>Eukaryota</taxon>
        <taxon>Metazoa</taxon>
        <taxon>Chordata</taxon>
        <taxon>Craniata</taxon>
        <taxon>Vertebrata</taxon>
        <taxon>Euteleostomi</taxon>
        <taxon>Actinopterygii</taxon>
        <taxon>Neopterygii</taxon>
        <taxon>Teleostei</taxon>
        <taxon>Anguilliformes</taxon>
        <taxon>Anguillidae</taxon>
        <taxon>Anguilla</taxon>
    </lineage>
</organism>
<evidence type="ECO:0000313" key="1">
    <source>
        <dbReference type="EMBL" id="JAI04469.1"/>
    </source>
</evidence>
<reference evidence="1" key="2">
    <citation type="journal article" date="2015" name="Fish Shellfish Immunol.">
        <title>Early steps in the European eel (Anguilla anguilla)-Vibrio vulnificus interaction in the gills: Role of the RtxA13 toxin.</title>
        <authorList>
            <person name="Callol A."/>
            <person name="Pajuelo D."/>
            <person name="Ebbesson L."/>
            <person name="Teles M."/>
            <person name="MacKenzie S."/>
            <person name="Amaro C."/>
        </authorList>
    </citation>
    <scope>NUCLEOTIDE SEQUENCE</scope>
</reference>
<name>A0A0E9XS09_ANGAN</name>